<dbReference type="OrthoDB" id="2318079at2"/>
<reference evidence="2 3" key="1">
    <citation type="journal article" date="2015" name="Genome Announc.">
        <title>Expanding the biotechnology potential of lactobacilli through comparative genomics of 213 strains and associated genera.</title>
        <authorList>
            <person name="Sun Z."/>
            <person name="Harris H.M."/>
            <person name="McCann A."/>
            <person name="Guo C."/>
            <person name="Argimon S."/>
            <person name="Zhang W."/>
            <person name="Yang X."/>
            <person name="Jeffery I.B."/>
            <person name="Cooney J.C."/>
            <person name="Kagawa T.F."/>
            <person name="Liu W."/>
            <person name="Song Y."/>
            <person name="Salvetti E."/>
            <person name="Wrobel A."/>
            <person name="Rasinkangas P."/>
            <person name="Parkhill J."/>
            <person name="Rea M.C."/>
            <person name="O'Sullivan O."/>
            <person name="Ritari J."/>
            <person name="Douillard F.P."/>
            <person name="Paul Ross R."/>
            <person name="Yang R."/>
            <person name="Briner A.E."/>
            <person name="Felis G.E."/>
            <person name="de Vos W.M."/>
            <person name="Barrangou R."/>
            <person name="Klaenhammer T.R."/>
            <person name="Caufield P.W."/>
            <person name="Cui Y."/>
            <person name="Zhang H."/>
            <person name="O'Toole P.W."/>
        </authorList>
    </citation>
    <scope>NUCLEOTIDE SEQUENCE [LARGE SCALE GENOMIC DNA]</scope>
    <source>
        <strain evidence="2 3">DSM 24716</strain>
    </source>
</reference>
<name>A0A0R2LAR0_9LACO</name>
<organism evidence="2 3">
    <name type="scientific">Companilactobacillus kimchiensis</name>
    <dbReference type="NCBI Taxonomy" id="993692"/>
    <lineage>
        <taxon>Bacteria</taxon>
        <taxon>Bacillati</taxon>
        <taxon>Bacillota</taxon>
        <taxon>Bacilli</taxon>
        <taxon>Lactobacillales</taxon>
        <taxon>Lactobacillaceae</taxon>
        <taxon>Companilactobacillus</taxon>
    </lineage>
</organism>
<dbReference type="AlphaFoldDB" id="A0A0R2LAR0"/>
<keyword evidence="1" id="KW-1133">Transmembrane helix</keyword>
<keyword evidence="1" id="KW-0812">Transmembrane</keyword>
<evidence type="ECO:0000256" key="1">
    <source>
        <dbReference type="SAM" id="Phobius"/>
    </source>
</evidence>
<evidence type="ECO:0000313" key="3">
    <source>
        <dbReference type="Proteomes" id="UP000051006"/>
    </source>
</evidence>
<feature type="transmembrane region" description="Helical" evidence="1">
    <location>
        <begin position="40"/>
        <end position="59"/>
    </location>
</feature>
<dbReference type="RefSeq" id="WP_057881025.1">
    <property type="nucleotide sequence ID" value="NZ_JQCF01000014.1"/>
</dbReference>
<sequence>MEYLRKRMKFLLIIIFSVAIILFVQYEMNYDTNINLKKVRVIMTILKIACGGYGLYGLVQFFRVK</sequence>
<keyword evidence="3" id="KW-1185">Reference proteome</keyword>
<dbReference type="PATRIC" id="fig|993692.3.peg.684"/>
<gene>
    <name evidence="2" type="ORF">IV57_GL000677</name>
</gene>
<dbReference type="EMBL" id="JQCF01000014">
    <property type="protein sequence ID" value="KRN98974.1"/>
    <property type="molecule type" value="Genomic_DNA"/>
</dbReference>
<proteinExistence type="predicted"/>
<keyword evidence="1" id="KW-0472">Membrane</keyword>
<dbReference type="Proteomes" id="UP000051006">
    <property type="component" value="Unassembled WGS sequence"/>
</dbReference>
<protein>
    <submittedName>
        <fullName evidence="2">Uncharacterized protein</fullName>
    </submittedName>
</protein>
<accession>A0A0R2LAR0</accession>
<comment type="caution">
    <text evidence="2">The sequence shown here is derived from an EMBL/GenBank/DDBJ whole genome shotgun (WGS) entry which is preliminary data.</text>
</comment>
<feature type="transmembrane region" description="Helical" evidence="1">
    <location>
        <begin position="10"/>
        <end position="28"/>
    </location>
</feature>
<evidence type="ECO:0000313" key="2">
    <source>
        <dbReference type="EMBL" id="KRN98974.1"/>
    </source>
</evidence>